<keyword evidence="2" id="KW-1185">Reference proteome</keyword>
<comment type="caution">
    <text evidence="1">The sequence shown here is derived from an EMBL/GenBank/DDBJ whole genome shotgun (WGS) entry which is preliminary data.</text>
</comment>
<organism evidence="1 2">
    <name type="scientific">Roseiconus lacunae</name>
    <dbReference type="NCBI Taxonomy" id="2605694"/>
    <lineage>
        <taxon>Bacteria</taxon>
        <taxon>Pseudomonadati</taxon>
        <taxon>Planctomycetota</taxon>
        <taxon>Planctomycetia</taxon>
        <taxon>Pirellulales</taxon>
        <taxon>Pirellulaceae</taxon>
        <taxon>Roseiconus</taxon>
    </lineage>
</organism>
<dbReference type="Proteomes" id="UP001239462">
    <property type="component" value="Unassembled WGS sequence"/>
</dbReference>
<dbReference type="EMBL" id="JASZZN010000004">
    <property type="protein sequence ID" value="MDM4015286.1"/>
    <property type="molecule type" value="Genomic_DNA"/>
</dbReference>
<name>A0ABT7PGE4_9BACT</name>
<evidence type="ECO:0008006" key="3">
    <source>
        <dbReference type="Google" id="ProtNLM"/>
    </source>
</evidence>
<evidence type="ECO:0000313" key="1">
    <source>
        <dbReference type="EMBL" id="MDM4015286.1"/>
    </source>
</evidence>
<sequence>MKTNKQLKAQIASTESLVISLRESLAEIERQLADNRHTAAAVLAKGIWPAVVFATHRRLTGSTKSQVRASTNLLTGLATANKLKPALLQQAREADIAAVMGDPNATTAQSVLTVSLALLDGSESATVVRRSTTTMKAAKPTDRRPALIRWASAAAAMIAIAR</sequence>
<accession>A0ABT7PGE4</accession>
<proteinExistence type="predicted"/>
<gene>
    <name evidence="1" type="ORF">QTN89_07600</name>
</gene>
<reference evidence="1 2" key="1">
    <citation type="submission" date="2023-06" db="EMBL/GenBank/DDBJ databases">
        <title>Roseiconus lacunae JC819 isolated from Gulf of Mannar region, Tamil Nadu.</title>
        <authorList>
            <person name="Pk S."/>
            <person name="Ch S."/>
            <person name="Ch V.R."/>
        </authorList>
    </citation>
    <scope>NUCLEOTIDE SEQUENCE [LARGE SCALE GENOMIC DNA]</scope>
    <source>
        <strain evidence="1 2">JC819</strain>
    </source>
</reference>
<protein>
    <recommendedName>
        <fullName evidence="3">HNH endonuclease</fullName>
    </recommendedName>
</protein>
<evidence type="ECO:0000313" key="2">
    <source>
        <dbReference type="Proteomes" id="UP001239462"/>
    </source>
</evidence>
<dbReference type="RefSeq" id="WP_289162765.1">
    <property type="nucleotide sequence ID" value="NZ_JASZZN010000004.1"/>
</dbReference>